<comment type="caution">
    <text evidence="1">The sequence shown here is derived from an EMBL/GenBank/DDBJ whole genome shotgun (WGS) entry which is preliminary data.</text>
</comment>
<organism evidence="1 2">
    <name type="scientific">Eubacterium ventriosum ATCC 27560</name>
    <dbReference type="NCBI Taxonomy" id="411463"/>
    <lineage>
        <taxon>Bacteria</taxon>
        <taxon>Bacillati</taxon>
        <taxon>Bacillota</taxon>
        <taxon>Clostridia</taxon>
        <taxon>Eubacteriales</taxon>
        <taxon>Eubacteriaceae</taxon>
        <taxon>Eubacterium</taxon>
    </lineage>
</organism>
<accession>A5Z4B9</accession>
<dbReference type="HOGENOM" id="CLU_3389520_0_0_9"/>
<sequence>MHKKKQTKCAKSIREMHKEQVDLWEMNKKCTT</sequence>
<proteinExistence type="predicted"/>
<dbReference type="AlphaFoldDB" id="A5Z4B9"/>
<dbReference type="STRING" id="411463.EUBVEN_00544"/>
<reference evidence="1 2" key="2">
    <citation type="submission" date="2007-04" db="EMBL/GenBank/DDBJ databases">
        <title>Draft genome sequence of Eubacterium ventriosum (ATCC 27560).</title>
        <authorList>
            <person name="Sudarsanam P."/>
            <person name="Ley R."/>
            <person name="Guruge J."/>
            <person name="Turnbaugh P.J."/>
            <person name="Mahowald M."/>
            <person name="Liep D."/>
            <person name="Gordon J."/>
        </authorList>
    </citation>
    <scope>NUCLEOTIDE SEQUENCE [LARGE SCALE GENOMIC DNA]</scope>
    <source>
        <strain evidence="1 2">ATCC 27560</strain>
    </source>
</reference>
<gene>
    <name evidence="1" type="ORF">EUBVEN_00544</name>
</gene>
<dbReference type="Proteomes" id="UP000006000">
    <property type="component" value="Unassembled WGS sequence"/>
</dbReference>
<protein>
    <submittedName>
        <fullName evidence="1">Uncharacterized protein</fullName>
    </submittedName>
</protein>
<dbReference type="EMBL" id="AAVL02000027">
    <property type="protein sequence ID" value="EDM52162.1"/>
    <property type="molecule type" value="Genomic_DNA"/>
</dbReference>
<evidence type="ECO:0000313" key="1">
    <source>
        <dbReference type="EMBL" id="EDM52162.1"/>
    </source>
</evidence>
<name>A5Z4B9_9FIRM</name>
<evidence type="ECO:0000313" key="2">
    <source>
        <dbReference type="Proteomes" id="UP000006000"/>
    </source>
</evidence>
<reference evidence="1 2" key="1">
    <citation type="submission" date="2007-03" db="EMBL/GenBank/DDBJ databases">
        <authorList>
            <person name="Fulton L."/>
            <person name="Clifton S."/>
            <person name="Fulton B."/>
            <person name="Xu J."/>
            <person name="Minx P."/>
            <person name="Pepin K.H."/>
            <person name="Johnson M."/>
            <person name="Thiruvilangam P."/>
            <person name="Bhonagiri V."/>
            <person name="Nash W.E."/>
            <person name="Mardis E.R."/>
            <person name="Wilson R.K."/>
        </authorList>
    </citation>
    <scope>NUCLEOTIDE SEQUENCE [LARGE SCALE GENOMIC DNA]</scope>
    <source>
        <strain evidence="1 2">ATCC 27560</strain>
    </source>
</reference>